<organism evidence="3 4">
    <name type="scientific">Tectimicrobiota bacterium</name>
    <dbReference type="NCBI Taxonomy" id="2528274"/>
    <lineage>
        <taxon>Bacteria</taxon>
        <taxon>Pseudomonadati</taxon>
        <taxon>Nitrospinota/Tectimicrobiota group</taxon>
        <taxon>Candidatus Tectimicrobiota</taxon>
    </lineage>
</organism>
<dbReference type="Gene3D" id="2.60.40.10">
    <property type="entry name" value="Immunoglobulins"/>
    <property type="match status" value="1"/>
</dbReference>
<sequence>MKGERKDRRSGMVRSGLVLLLAVGLNLFGHEMLLLGGRVCWLAVPSAGMAALVPLLRAEAAPRPQVNQAYGKLPSYFEANRGQTDPRVQFLSRGSGYSLSLTPAEAILSLGQGSRGLGTMLRMHFLGAQPAPQMEGILPLPGKSHYFLGDDSSQWRTGVPHYARVKYRGIYPGIDLVFYGKHRQLEYDFIVAPGVDPKAIRLGFEGTDPVGLDDEGNLVLDTAGGKLVQRAPVIYQDVNGTRRTVAGRYRLLGSKARDSGLGIQEVGFEVAAYDPTQPLVIDPVLEYATYLGGSKDDQGLGIAVDASGHAYVTGWTRSVNFPTAAPLQPASGGLSDLLVARLSPDGATLLYATYLGGSKDEQGLGIAVDASGHAYVTGWTSSTNFPTVSPLQPASGGLSDLLVARLSPDGATLLYATYLGGSGRDEGKGIALDGVGNIHLVGMTQSSNFPTAAPLQPTSGGLSDLLVAKLSPDGAALLYATYLGGSKDEQGLGIAVDASGHAYMVGVTQSSNFPTVAPLQPAFGGGFSDALVAKLSPDGTALLYATYLGGKETDGGLGIAVDASGHAYVTGATQSPDFPLVRPFQSALGGKAYDAFVARLSPDGTALLYATYLGGKDVDGGLAIAVDTSGHAYVTGGTQSPDFPLVRPFQPALGGKTYDAFVARLSPDGAALLYATYLGGKGADGGFGIAVDASGNAYVTGNTASSNFPTVNPRQPVFGGISDAFIFKIVDVEPVEPFLSITPSSLDFGHVSVGGWVDKSFTVQNLGADTLIGSADTSAPYSIVSGGSYSLTRGQSQPVTVRFSPSSAGASPGNVAFTGEEGKTVAVTGTGVVQALVHDLAVTRITVPKKVTLTAKRPAQNVQIKVQVQNRSPHPETIQDTTMLDNLVSLSVESLWTCPAPTPALRSGSPQKALPLTLKPKQTLEVIFDLTLDCANDRAPSTPSDPGHEDYRYSATVNRVVLDGEADSHPADDLCPRSVTPPFEVDPNPDGRIKDKGCGGPKADGTLGAEVLTDVVSQ</sequence>
<name>A0A932CPN0_UNCTE</name>
<dbReference type="NCBIfam" id="NF012200">
    <property type="entry name" value="choice_anch_D"/>
    <property type="match status" value="1"/>
</dbReference>
<feature type="region of interest" description="Disordered" evidence="1">
    <location>
        <begin position="966"/>
        <end position="1005"/>
    </location>
</feature>
<dbReference type="Pfam" id="PF25778">
    <property type="entry name" value="DUF7948"/>
    <property type="match status" value="1"/>
</dbReference>
<dbReference type="InterPro" id="IPR052918">
    <property type="entry name" value="Motility_Chemotaxis_Reg"/>
</dbReference>
<dbReference type="InterPro" id="IPR011042">
    <property type="entry name" value="6-blade_b-propeller_TolB-like"/>
</dbReference>
<evidence type="ECO:0000313" key="4">
    <source>
        <dbReference type="Proteomes" id="UP000769766"/>
    </source>
</evidence>
<dbReference type="InterPro" id="IPR013783">
    <property type="entry name" value="Ig-like_fold"/>
</dbReference>
<dbReference type="Pfam" id="PF06739">
    <property type="entry name" value="SBBP"/>
    <property type="match status" value="4"/>
</dbReference>
<dbReference type="EMBL" id="JACPRF010000181">
    <property type="protein sequence ID" value="MBI2876397.1"/>
    <property type="molecule type" value="Genomic_DNA"/>
</dbReference>
<evidence type="ECO:0000259" key="2">
    <source>
        <dbReference type="Pfam" id="PF25778"/>
    </source>
</evidence>
<feature type="domain" description="DUF7948" evidence="2">
    <location>
        <begin position="77"/>
        <end position="284"/>
    </location>
</feature>
<gene>
    <name evidence="3" type="ORF">HYY20_05910</name>
</gene>
<dbReference type="PANTHER" id="PTHR35580">
    <property type="entry name" value="CELL SURFACE GLYCOPROTEIN (S-LAYER PROTEIN)-LIKE PROTEIN"/>
    <property type="match status" value="1"/>
</dbReference>
<reference evidence="3" key="1">
    <citation type="submission" date="2020-07" db="EMBL/GenBank/DDBJ databases">
        <title>Huge and variable diversity of episymbiotic CPR bacteria and DPANN archaea in groundwater ecosystems.</title>
        <authorList>
            <person name="He C.Y."/>
            <person name="Keren R."/>
            <person name="Whittaker M."/>
            <person name="Farag I.F."/>
            <person name="Doudna J."/>
            <person name="Cate J.H.D."/>
            <person name="Banfield J.F."/>
        </authorList>
    </citation>
    <scope>NUCLEOTIDE SEQUENCE</scope>
    <source>
        <strain evidence="3">NC_groundwater_672_Ag_B-0.1um_62_36</strain>
    </source>
</reference>
<proteinExistence type="predicted"/>
<evidence type="ECO:0000256" key="1">
    <source>
        <dbReference type="SAM" id="MobiDB-lite"/>
    </source>
</evidence>
<comment type="caution">
    <text evidence="3">The sequence shown here is derived from an EMBL/GenBank/DDBJ whole genome shotgun (WGS) entry which is preliminary data.</text>
</comment>
<dbReference type="InterPro" id="IPR057708">
    <property type="entry name" value="DUF7948"/>
</dbReference>
<feature type="compositionally biased region" description="Basic and acidic residues" evidence="1">
    <location>
        <begin position="966"/>
        <end position="975"/>
    </location>
</feature>
<evidence type="ECO:0000313" key="3">
    <source>
        <dbReference type="EMBL" id="MBI2876397.1"/>
    </source>
</evidence>
<accession>A0A932CPN0</accession>
<dbReference type="PANTHER" id="PTHR35580:SF1">
    <property type="entry name" value="PHYTASE-LIKE DOMAIN-CONTAINING PROTEIN"/>
    <property type="match status" value="1"/>
</dbReference>
<dbReference type="InterPro" id="IPR010620">
    <property type="entry name" value="SBBP_repeat"/>
</dbReference>
<dbReference type="SUPFAM" id="SSF101898">
    <property type="entry name" value="NHL repeat"/>
    <property type="match status" value="2"/>
</dbReference>
<dbReference type="Gene3D" id="2.120.10.30">
    <property type="entry name" value="TolB, C-terminal domain"/>
    <property type="match status" value="1"/>
</dbReference>
<protein>
    <submittedName>
        <fullName evidence="3">SBBP repeat-containing protein</fullName>
    </submittedName>
</protein>
<dbReference type="AlphaFoldDB" id="A0A932CPN0"/>
<dbReference type="Proteomes" id="UP000769766">
    <property type="component" value="Unassembled WGS sequence"/>
</dbReference>